<evidence type="ECO:0000313" key="2">
    <source>
        <dbReference type="EMBL" id="AWB21377.1"/>
    </source>
</evidence>
<dbReference type="RefSeq" id="WP_099953251.1">
    <property type="nucleotide sequence ID" value="NZ_CP028843.1"/>
</dbReference>
<evidence type="ECO:0000256" key="1">
    <source>
        <dbReference type="SAM" id="Phobius"/>
    </source>
</evidence>
<protein>
    <submittedName>
        <fullName evidence="2">Iron transporter</fullName>
    </submittedName>
</protein>
<feature type="transmembrane region" description="Helical" evidence="1">
    <location>
        <begin position="12"/>
        <end position="38"/>
    </location>
</feature>
<gene>
    <name evidence="2" type="ORF">DA075_11000</name>
</gene>
<dbReference type="OrthoDB" id="8005898at2"/>
<sequence length="102" mass="10088">MTRSSTLPSRAAVAGRVVLATGGGYAVAGLATALLSLILPMPRSEAVTTATLLSFVIMVGLVVAVFAARSLRRAAAIVGGLAIVLGLALWCVAGSLPIGSSP</sequence>
<dbReference type="Proteomes" id="UP000244755">
    <property type="component" value="Chromosome 1"/>
</dbReference>
<proteinExistence type="predicted"/>
<keyword evidence="1" id="KW-1133">Transmembrane helix</keyword>
<keyword evidence="1" id="KW-0812">Transmembrane</keyword>
<keyword evidence="1" id="KW-0472">Membrane</keyword>
<feature type="transmembrane region" description="Helical" evidence="1">
    <location>
        <begin position="50"/>
        <end position="68"/>
    </location>
</feature>
<name>A0A2R4WIN3_9HYPH</name>
<organism evidence="2 3">
    <name type="scientific">Methylobacterium currus</name>
    <dbReference type="NCBI Taxonomy" id="2051553"/>
    <lineage>
        <taxon>Bacteria</taxon>
        <taxon>Pseudomonadati</taxon>
        <taxon>Pseudomonadota</taxon>
        <taxon>Alphaproteobacteria</taxon>
        <taxon>Hyphomicrobiales</taxon>
        <taxon>Methylobacteriaceae</taxon>
        <taxon>Methylobacterium</taxon>
    </lineage>
</organism>
<reference evidence="2 3" key="1">
    <citation type="submission" date="2018-04" db="EMBL/GenBank/DDBJ databases">
        <title>Methylobacterium sp. PR1016A genome.</title>
        <authorList>
            <person name="Park W."/>
        </authorList>
    </citation>
    <scope>NUCLEOTIDE SEQUENCE [LARGE SCALE GENOMIC DNA]</scope>
    <source>
        <strain evidence="2 3">PR1016A</strain>
    </source>
</reference>
<keyword evidence="3" id="KW-1185">Reference proteome</keyword>
<dbReference type="EMBL" id="CP028843">
    <property type="protein sequence ID" value="AWB21377.1"/>
    <property type="molecule type" value="Genomic_DNA"/>
</dbReference>
<dbReference type="AlphaFoldDB" id="A0A2R4WIN3"/>
<accession>A0A2R4WIN3</accession>
<dbReference type="KEGG" id="mee:DA075_11000"/>
<feature type="transmembrane region" description="Helical" evidence="1">
    <location>
        <begin position="75"/>
        <end position="98"/>
    </location>
</feature>
<evidence type="ECO:0000313" key="3">
    <source>
        <dbReference type="Proteomes" id="UP000244755"/>
    </source>
</evidence>